<keyword evidence="4" id="KW-1185">Reference proteome</keyword>
<dbReference type="Gene3D" id="3.40.1550.10">
    <property type="entry name" value="CheC-like"/>
    <property type="match status" value="1"/>
</dbReference>
<dbReference type="InterPro" id="IPR028976">
    <property type="entry name" value="CheC-like_sf"/>
</dbReference>
<keyword evidence="1" id="KW-0145">Chemotaxis</keyword>
<dbReference type="InterPro" id="IPR028051">
    <property type="entry name" value="CheX-like_dom"/>
</dbReference>
<dbReference type="InterPro" id="IPR038756">
    <property type="entry name" value="CheX-like"/>
</dbReference>
<name>A0A7X1E8H9_9BACT</name>
<evidence type="ECO:0000259" key="2">
    <source>
        <dbReference type="Pfam" id="PF13690"/>
    </source>
</evidence>
<evidence type="ECO:0000313" key="4">
    <source>
        <dbReference type="Proteomes" id="UP000526501"/>
    </source>
</evidence>
<dbReference type="EMBL" id="JACHVC010000012">
    <property type="protein sequence ID" value="MBC2606815.1"/>
    <property type="molecule type" value="Genomic_DNA"/>
</dbReference>
<comment type="caution">
    <text evidence="3">The sequence shown here is derived from an EMBL/GenBank/DDBJ whole genome shotgun (WGS) entry which is preliminary data.</text>
</comment>
<dbReference type="PANTHER" id="PTHR39452">
    <property type="entry name" value="CHEY-P PHOSPHATASE CHEX"/>
    <property type="match status" value="1"/>
</dbReference>
<organism evidence="3 4">
    <name type="scientific">Pelagicoccus albus</name>
    <dbReference type="NCBI Taxonomy" id="415222"/>
    <lineage>
        <taxon>Bacteria</taxon>
        <taxon>Pseudomonadati</taxon>
        <taxon>Verrucomicrobiota</taxon>
        <taxon>Opitutia</taxon>
        <taxon>Puniceicoccales</taxon>
        <taxon>Pelagicoccaceae</taxon>
        <taxon>Pelagicoccus</taxon>
    </lineage>
</organism>
<dbReference type="PANTHER" id="PTHR39452:SF1">
    <property type="entry name" value="CHEY-P PHOSPHATASE CHEX"/>
    <property type="match status" value="1"/>
</dbReference>
<feature type="domain" description="Chemotaxis phosphatase CheX-like" evidence="2">
    <location>
        <begin position="59"/>
        <end position="149"/>
    </location>
</feature>
<gene>
    <name evidence="3" type="ORF">H5P27_12245</name>
</gene>
<sequence length="173" mass="19295">MPAQEVPTERLDNLAREAVVTVFDSMINETVTWLSRACLMENPSGDILAKLPISKGLYAIVVNWVGDAKGKVMLVLPKEAAEHFAMKLFDVPSLDWLEGDSEEALQDSLGELGNMLVGLVKGGLTKWYPNLALTTPKVLKNRRMKVDTSTMSFRRQYHFEGLGSELMIDFCCE</sequence>
<protein>
    <submittedName>
        <fullName evidence="3">Chemotaxis protein CheX</fullName>
    </submittedName>
</protein>
<accession>A0A7X1E8H9</accession>
<dbReference type="Proteomes" id="UP000526501">
    <property type="component" value="Unassembled WGS sequence"/>
</dbReference>
<dbReference type="RefSeq" id="WP_185660686.1">
    <property type="nucleotide sequence ID" value="NZ_CAWPOO010000012.1"/>
</dbReference>
<proteinExistence type="predicted"/>
<evidence type="ECO:0000256" key="1">
    <source>
        <dbReference type="ARBA" id="ARBA00022500"/>
    </source>
</evidence>
<evidence type="ECO:0000313" key="3">
    <source>
        <dbReference type="EMBL" id="MBC2606815.1"/>
    </source>
</evidence>
<dbReference type="Pfam" id="PF13690">
    <property type="entry name" value="CheX"/>
    <property type="match status" value="1"/>
</dbReference>
<dbReference type="AlphaFoldDB" id="A0A7X1E8H9"/>
<reference evidence="3 4" key="1">
    <citation type="submission" date="2020-07" db="EMBL/GenBank/DDBJ databases">
        <authorList>
            <person name="Feng X."/>
        </authorList>
    </citation>
    <scope>NUCLEOTIDE SEQUENCE [LARGE SCALE GENOMIC DNA]</scope>
    <source>
        <strain evidence="3 4">JCM23202</strain>
    </source>
</reference>
<dbReference type="GO" id="GO:0006935">
    <property type="term" value="P:chemotaxis"/>
    <property type="evidence" value="ECO:0007669"/>
    <property type="project" value="UniProtKB-KW"/>
</dbReference>
<dbReference type="SUPFAM" id="SSF103039">
    <property type="entry name" value="CheC-like"/>
    <property type="match status" value="1"/>
</dbReference>